<dbReference type="AlphaFoldDB" id="X1VY84"/>
<dbReference type="EMBL" id="BARW01037623">
    <property type="protein sequence ID" value="GAJ17055.1"/>
    <property type="molecule type" value="Genomic_DNA"/>
</dbReference>
<gene>
    <name evidence="1" type="ORF">S12H4_58027</name>
</gene>
<dbReference type="SUPFAM" id="SSF53448">
    <property type="entry name" value="Nucleotide-diphospho-sugar transferases"/>
    <property type="match status" value="1"/>
</dbReference>
<accession>X1VY84</accession>
<feature type="non-terminal residue" evidence="1">
    <location>
        <position position="1"/>
    </location>
</feature>
<organism evidence="1">
    <name type="scientific">marine sediment metagenome</name>
    <dbReference type="NCBI Taxonomy" id="412755"/>
    <lineage>
        <taxon>unclassified sequences</taxon>
        <taxon>metagenomes</taxon>
        <taxon>ecological metagenomes</taxon>
    </lineage>
</organism>
<reference evidence="1" key="1">
    <citation type="journal article" date="2014" name="Front. Microbiol.">
        <title>High frequency of phylogenetically diverse reductive dehalogenase-homologous genes in deep subseafloor sedimentary metagenomes.</title>
        <authorList>
            <person name="Kawai M."/>
            <person name="Futagami T."/>
            <person name="Toyoda A."/>
            <person name="Takaki Y."/>
            <person name="Nishi S."/>
            <person name="Hori S."/>
            <person name="Arai W."/>
            <person name="Tsubouchi T."/>
            <person name="Morono Y."/>
            <person name="Uchiyama I."/>
            <person name="Ito T."/>
            <person name="Fujiyama A."/>
            <person name="Inagaki F."/>
            <person name="Takami H."/>
        </authorList>
    </citation>
    <scope>NUCLEOTIDE SEQUENCE</scope>
    <source>
        <strain evidence="1">Expedition CK06-06</strain>
    </source>
</reference>
<sequence>GEYSGGRIDFLNVNQTGTFWTRKIYEKVGGLNSNYKFCMDYDFFCRAAKAGKLCHTRDLLANFRIHANAKSSTISHIGNKEHKEIMRRYIPQSMNKWNLRYKKIICIVRRFYKYIMQGDIDYILKGFIRRIMNYGRKK</sequence>
<dbReference type="Gene3D" id="3.90.550.10">
    <property type="entry name" value="Spore Coat Polysaccharide Biosynthesis Protein SpsA, Chain A"/>
    <property type="match status" value="1"/>
</dbReference>
<protein>
    <submittedName>
        <fullName evidence="1">Uncharacterized protein</fullName>
    </submittedName>
</protein>
<proteinExistence type="predicted"/>
<dbReference type="InterPro" id="IPR029044">
    <property type="entry name" value="Nucleotide-diphossugar_trans"/>
</dbReference>
<evidence type="ECO:0000313" key="1">
    <source>
        <dbReference type="EMBL" id="GAJ17055.1"/>
    </source>
</evidence>
<comment type="caution">
    <text evidence="1">The sequence shown here is derived from an EMBL/GenBank/DDBJ whole genome shotgun (WGS) entry which is preliminary data.</text>
</comment>
<name>X1VY84_9ZZZZ</name>